<evidence type="ECO:0000313" key="3">
    <source>
        <dbReference type="Proteomes" id="UP000597761"/>
    </source>
</evidence>
<dbReference type="SUPFAM" id="SSF54909">
    <property type="entry name" value="Dimeric alpha+beta barrel"/>
    <property type="match status" value="1"/>
</dbReference>
<organism evidence="2 3">
    <name type="scientific">Tersicoccus solisilvae</name>
    <dbReference type="NCBI Taxonomy" id="1882339"/>
    <lineage>
        <taxon>Bacteria</taxon>
        <taxon>Bacillati</taxon>
        <taxon>Actinomycetota</taxon>
        <taxon>Actinomycetes</taxon>
        <taxon>Micrococcales</taxon>
        <taxon>Micrococcaceae</taxon>
        <taxon>Tersicoccus</taxon>
    </lineage>
</organism>
<feature type="domain" description="Transcription regulator AsnC/Lrp ligand binding" evidence="1">
    <location>
        <begin position="22"/>
        <end position="92"/>
    </location>
</feature>
<comment type="caution">
    <text evidence="2">The sequence shown here is derived from an EMBL/GenBank/DDBJ whole genome shotgun (WGS) entry which is preliminary data.</text>
</comment>
<dbReference type="Pfam" id="PF01037">
    <property type="entry name" value="AsnC_trans_reg"/>
    <property type="match status" value="1"/>
</dbReference>
<dbReference type="PANTHER" id="PTHR30154">
    <property type="entry name" value="LEUCINE-RESPONSIVE REGULATORY PROTEIN"/>
    <property type="match status" value="1"/>
</dbReference>
<dbReference type="InterPro" id="IPR019887">
    <property type="entry name" value="Tscrpt_reg_AsnC/Lrp_C"/>
</dbReference>
<sequence length="99" mass="11041">MISGFTAVVDPIKVGLSASAYVTLRLRQHSWRELRARLEAVEEIAHIALVGGSFDVILLVRARDNADLRRVVFDQLQTMPGVLDTQTFLIFEDTDTRAG</sequence>
<dbReference type="PANTHER" id="PTHR30154:SF34">
    <property type="entry name" value="TRANSCRIPTIONAL REGULATOR AZLB"/>
    <property type="match status" value="1"/>
</dbReference>
<gene>
    <name evidence="2" type="ORF">GCM10011512_05850</name>
</gene>
<protein>
    <recommendedName>
        <fullName evidence="1">Transcription regulator AsnC/Lrp ligand binding domain-containing protein</fullName>
    </recommendedName>
</protein>
<name>A0ABQ1NPF6_9MICC</name>
<dbReference type="Proteomes" id="UP000597761">
    <property type="component" value="Unassembled WGS sequence"/>
</dbReference>
<proteinExistence type="predicted"/>
<reference evidence="3" key="1">
    <citation type="journal article" date="2019" name="Int. J. Syst. Evol. Microbiol.">
        <title>The Global Catalogue of Microorganisms (GCM) 10K type strain sequencing project: providing services to taxonomists for standard genome sequencing and annotation.</title>
        <authorList>
            <consortium name="The Broad Institute Genomics Platform"/>
            <consortium name="The Broad Institute Genome Sequencing Center for Infectious Disease"/>
            <person name="Wu L."/>
            <person name="Ma J."/>
        </authorList>
    </citation>
    <scope>NUCLEOTIDE SEQUENCE [LARGE SCALE GENOMIC DNA]</scope>
    <source>
        <strain evidence="3">CGMCC 1.15480</strain>
    </source>
</reference>
<evidence type="ECO:0000313" key="2">
    <source>
        <dbReference type="EMBL" id="GGC81920.1"/>
    </source>
</evidence>
<keyword evidence="3" id="KW-1185">Reference proteome</keyword>
<dbReference type="Gene3D" id="3.30.70.920">
    <property type="match status" value="1"/>
</dbReference>
<accession>A0ABQ1NPF6</accession>
<evidence type="ECO:0000259" key="1">
    <source>
        <dbReference type="Pfam" id="PF01037"/>
    </source>
</evidence>
<dbReference type="InterPro" id="IPR011008">
    <property type="entry name" value="Dimeric_a/b-barrel"/>
</dbReference>
<dbReference type="EMBL" id="BMJI01000001">
    <property type="protein sequence ID" value="GGC81920.1"/>
    <property type="molecule type" value="Genomic_DNA"/>
</dbReference>